<comment type="caution">
    <text evidence="1">The sequence shown here is derived from an EMBL/GenBank/DDBJ whole genome shotgun (WGS) entry which is preliminary data.</text>
</comment>
<dbReference type="EMBL" id="BRZM01001714">
    <property type="protein sequence ID" value="GLD73649.1"/>
    <property type="molecule type" value="Genomic_DNA"/>
</dbReference>
<proteinExistence type="predicted"/>
<evidence type="ECO:0000313" key="2">
    <source>
        <dbReference type="Proteomes" id="UP001279410"/>
    </source>
</evidence>
<dbReference type="Proteomes" id="UP001279410">
    <property type="component" value="Unassembled WGS sequence"/>
</dbReference>
<dbReference type="Gene3D" id="3.30.1360.120">
    <property type="entry name" value="Probable tRNA modification gtpase trme, domain 1"/>
    <property type="match status" value="1"/>
</dbReference>
<organism evidence="1 2">
    <name type="scientific">Lates japonicus</name>
    <name type="common">Japanese lates</name>
    <dbReference type="NCBI Taxonomy" id="270547"/>
    <lineage>
        <taxon>Eukaryota</taxon>
        <taxon>Metazoa</taxon>
        <taxon>Chordata</taxon>
        <taxon>Craniata</taxon>
        <taxon>Vertebrata</taxon>
        <taxon>Euteleostomi</taxon>
        <taxon>Actinopterygii</taxon>
        <taxon>Neopterygii</taxon>
        <taxon>Teleostei</taxon>
        <taxon>Neoteleostei</taxon>
        <taxon>Acanthomorphata</taxon>
        <taxon>Carangaria</taxon>
        <taxon>Carangaria incertae sedis</taxon>
        <taxon>Centropomidae</taxon>
        <taxon>Lates</taxon>
    </lineage>
</organism>
<sequence length="83" mass="9181">MASILRLFPWRRRVAPCEQTEPGVANSALAPESNGDAYYLAIGGGVAEHNWNHIRTVLQDQGFRCQLTDHSEDMGMISIQGPK</sequence>
<gene>
    <name evidence="1" type="ORF">AKAME5_002497400</name>
</gene>
<reference evidence="1" key="1">
    <citation type="submission" date="2022-08" db="EMBL/GenBank/DDBJ databases">
        <title>Genome sequencing of akame (Lates japonicus).</title>
        <authorList>
            <person name="Hashiguchi Y."/>
            <person name="Takahashi H."/>
        </authorList>
    </citation>
    <scope>NUCLEOTIDE SEQUENCE</scope>
    <source>
        <strain evidence="1">Kochi</strain>
    </source>
</reference>
<name>A0AAD3RKC3_LATJO</name>
<evidence type="ECO:0000313" key="1">
    <source>
        <dbReference type="EMBL" id="GLD73649.1"/>
    </source>
</evidence>
<dbReference type="InterPro" id="IPR027266">
    <property type="entry name" value="TrmE/GcvT-like"/>
</dbReference>
<keyword evidence="2" id="KW-1185">Reference proteome</keyword>
<feature type="non-terminal residue" evidence="1">
    <location>
        <position position="1"/>
    </location>
</feature>
<accession>A0AAD3RKC3</accession>
<dbReference type="SUPFAM" id="SSF103025">
    <property type="entry name" value="Folate-binding domain"/>
    <property type="match status" value="1"/>
</dbReference>
<dbReference type="AlphaFoldDB" id="A0AAD3RKC3"/>
<protein>
    <submittedName>
        <fullName evidence="1">Sarcosine dehydrogenase, mitochondrial</fullName>
    </submittedName>
</protein>